<dbReference type="PANTHER" id="PTHR10963:SF27">
    <property type="entry name" value="GLYCOSIDASE-RELATED"/>
    <property type="match status" value="1"/>
</dbReference>
<dbReference type="GO" id="GO:0005975">
    <property type="term" value="P:carbohydrate metabolic process"/>
    <property type="evidence" value="ECO:0007669"/>
    <property type="project" value="InterPro"/>
</dbReference>
<gene>
    <name evidence="19" type="ORF">UCDDS831_g00369</name>
</gene>
<keyword evidence="3" id="KW-0336">GPI-anchor</keyword>
<dbReference type="Pfam" id="PF00722">
    <property type="entry name" value="Glyco_hydro_16"/>
    <property type="match status" value="1"/>
</dbReference>
<dbReference type="GO" id="GO:0008843">
    <property type="term" value="F:endochitinase activity"/>
    <property type="evidence" value="ECO:0007669"/>
    <property type="project" value="UniProtKB-EC"/>
</dbReference>
<evidence type="ECO:0000256" key="6">
    <source>
        <dbReference type="ARBA" id="ARBA00022729"/>
    </source>
</evidence>
<feature type="chain" id="PRO_5002543828" description="Crh-like protein" evidence="17">
    <location>
        <begin position="25"/>
        <end position="351"/>
    </location>
</feature>
<evidence type="ECO:0000256" key="3">
    <source>
        <dbReference type="ARBA" id="ARBA00022622"/>
    </source>
</evidence>
<dbReference type="PANTHER" id="PTHR10963">
    <property type="entry name" value="GLYCOSYL HYDROLASE-RELATED"/>
    <property type="match status" value="1"/>
</dbReference>
<evidence type="ECO:0000256" key="13">
    <source>
        <dbReference type="ARBA" id="ARBA00038074"/>
    </source>
</evidence>
<evidence type="ECO:0000256" key="14">
    <source>
        <dbReference type="PIRNR" id="PIRNR037299"/>
    </source>
</evidence>
<dbReference type="GO" id="GO:0016757">
    <property type="term" value="F:glycosyltransferase activity"/>
    <property type="evidence" value="ECO:0007669"/>
    <property type="project" value="UniProtKB-KW"/>
</dbReference>
<keyword evidence="10" id="KW-0449">Lipoprotein</keyword>
<feature type="signal peptide" evidence="17">
    <location>
        <begin position="1"/>
        <end position="24"/>
    </location>
</feature>
<dbReference type="AlphaFoldDB" id="A0A0G2F034"/>
<evidence type="ECO:0000256" key="2">
    <source>
        <dbReference type="ARBA" id="ARBA00004589"/>
    </source>
</evidence>
<accession>A0A0G2F034</accession>
<dbReference type="GO" id="GO:0098552">
    <property type="term" value="C:side of membrane"/>
    <property type="evidence" value="ECO:0007669"/>
    <property type="project" value="UniProtKB-KW"/>
</dbReference>
<dbReference type="GO" id="GO:0031505">
    <property type="term" value="P:fungal-type cell wall organization"/>
    <property type="evidence" value="ECO:0007669"/>
    <property type="project" value="TreeGrafter"/>
</dbReference>
<dbReference type="CDD" id="cd02183">
    <property type="entry name" value="GH16_fungal_CRH1_transglycosylase"/>
    <property type="match status" value="1"/>
</dbReference>
<dbReference type="Gene3D" id="2.60.120.200">
    <property type="match status" value="1"/>
</dbReference>
<keyword evidence="11" id="KW-0326">Glycosidase</keyword>
<comment type="catalytic activity">
    <reaction evidence="1">
        <text>Random endo-hydrolysis of N-acetyl-beta-D-glucosaminide (1-&gt;4)-beta-linkages in chitin and chitodextrins.</text>
        <dbReference type="EC" id="3.2.1.14"/>
    </reaction>
</comment>
<sequence>MPSQSAYARAAIALFAAAAPLASAQLTSDCNPTENTTCPPNVGLDQYRFSSDFTTGQNESWEGAAYSVINYGDDGVELTVNKDTDAPTMHTEFYTLFGYYEVEMKAAPGTGVVSSIVLESDDLDEVDWEFLGGNNTSVQSNYFGKGNTTSYDRGGFHEVETPVDTWHKYAFEWTNASMNWIIDGTVVRTLKYEDALGGKNYPQTPARLSLGIWSAGTKRQNHWTVEWAGGYTDFSEAPFTMYVRNVTIINYNPAMNYNWTDTTGSFESIDAINKTVSVNSSSVEDAAQASASAAAGLGETHNGSTSSTGAAASGTSFAQNGSSAATSLMDGAWMITSTISLVSFAIGFSLL</sequence>
<feature type="disulfide bond" evidence="16">
    <location>
        <begin position="30"/>
        <end position="38"/>
    </location>
</feature>
<dbReference type="InterPro" id="IPR050546">
    <property type="entry name" value="Glycosyl_Hydrlase_16"/>
</dbReference>
<evidence type="ECO:0000256" key="17">
    <source>
        <dbReference type="SAM" id="SignalP"/>
    </source>
</evidence>
<feature type="domain" description="GH16" evidence="18">
    <location>
        <begin position="32"/>
        <end position="236"/>
    </location>
</feature>
<organism evidence="19 20">
    <name type="scientific">Diplodia seriata</name>
    <dbReference type="NCBI Taxonomy" id="420778"/>
    <lineage>
        <taxon>Eukaryota</taxon>
        <taxon>Fungi</taxon>
        <taxon>Dikarya</taxon>
        <taxon>Ascomycota</taxon>
        <taxon>Pezizomycotina</taxon>
        <taxon>Dothideomycetes</taxon>
        <taxon>Dothideomycetes incertae sedis</taxon>
        <taxon>Botryosphaeriales</taxon>
        <taxon>Botryosphaeriaceae</taxon>
        <taxon>Diplodia</taxon>
    </lineage>
</organism>
<dbReference type="SUPFAM" id="SSF49899">
    <property type="entry name" value="Concanavalin A-like lectins/glucanases"/>
    <property type="match status" value="1"/>
</dbReference>
<dbReference type="EMBL" id="LAQI01000011">
    <property type="protein sequence ID" value="KKY28187.1"/>
    <property type="molecule type" value="Genomic_DNA"/>
</dbReference>
<evidence type="ECO:0000256" key="7">
    <source>
        <dbReference type="ARBA" id="ARBA00022801"/>
    </source>
</evidence>
<dbReference type="GO" id="GO:0009277">
    <property type="term" value="C:fungal-type cell wall"/>
    <property type="evidence" value="ECO:0007669"/>
    <property type="project" value="TreeGrafter"/>
</dbReference>
<evidence type="ECO:0000313" key="20">
    <source>
        <dbReference type="Proteomes" id="UP000034182"/>
    </source>
</evidence>
<dbReference type="EC" id="3.2.-.-" evidence="14"/>
<feature type="active site" description="Nucleophile" evidence="15">
    <location>
        <position position="125"/>
    </location>
</feature>
<keyword evidence="7 14" id="KW-0378">Hydrolase</keyword>
<comment type="similarity">
    <text evidence="13">Belongs to the glycosyl hydrolase 16 family. CRH1 subfamily.</text>
</comment>
<dbReference type="InterPro" id="IPR017168">
    <property type="entry name" value="CHR-like"/>
</dbReference>
<dbReference type="InterPro" id="IPR000757">
    <property type="entry name" value="Beta-glucanase-like"/>
</dbReference>
<keyword evidence="5" id="KW-0808">Transferase</keyword>
<dbReference type="Proteomes" id="UP000034182">
    <property type="component" value="Unassembled WGS sequence"/>
</dbReference>
<name>A0A0G2F034_9PEZI</name>
<proteinExistence type="inferred from homology"/>
<keyword evidence="12" id="KW-0961">Cell wall biogenesis/degradation</keyword>
<protein>
    <recommendedName>
        <fullName evidence="14">Crh-like protein</fullName>
        <ecNumber evidence="14">3.2.-.-</ecNumber>
    </recommendedName>
</protein>
<comment type="subcellular location">
    <subcellularLocation>
        <location evidence="2">Membrane</location>
        <topology evidence="2">Lipid-anchor</topology>
        <topology evidence="2">GPI-anchor</topology>
    </subcellularLocation>
</comment>
<evidence type="ECO:0000256" key="10">
    <source>
        <dbReference type="ARBA" id="ARBA00023288"/>
    </source>
</evidence>
<evidence type="ECO:0000256" key="1">
    <source>
        <dbReference type="ARBA" id="ARBA00000822"/>
    </source>
</evidence>
<evidence type="ECO:0000256" key="9">
    <source>
        <dbReference type="ARBA" id="ARBA00023180"/>
    </source>
</evidence>
<evidence type="ECO:0000256" key="11">
    <source>
        <dbReference type="ARBA" id="ARBA00023295"/>
    </source>
</evidence>
<reference evidence="19 20" key="1">
    <citation type="submission" date="2015-03" db="EMBL/GenBank/DDBJ databases">
        <authorList>
            <person name="Morales-Cruz A."/>
            <person name="Amrine K.C."/>
            <person name="Cantu D."/>
        </authorList>
    </citation>
    <scope>NUCLEOTIDE SEQUENCE [LARGE SCALE GENOMIC DNA]</scope>
    <source>
        <strain evidence="19">DS831</strain>
    </source>
</reference>
<dbReference type="PROSITE" id="PS51762">
    <property type="entry name" value="GH16_2"/>
    <property type="match status" value="1"/>
</dbReference>
<feature type="active site" description="Proton donor" evidence="15">
    <location>
        <position position="129"/>
    </location>
</feature>
<keyword evidence="4" id="KW-0328">Glycosyltransferase</keyword>
<evidence type="ECO:0000313" key="19">
    <source>
        <dbReference type="EMBL" id="KKY28187.1"/>
    </source>
</evidence>
<keyword evidence="8 14" id="KW-0472">Membrane</keyword>
<comment type="caution">
    <text evidence="19">The sequence shown here is derived from an EMBL/GenBank/DDBJ whole genome shotgun (WGS) entry which is preliminary data.</text>
</comment>
<evidence type="ECO:0000256" key="8">
    <source>
        <dbReference type="ARBA" id="ARBA00023136"/>
    </source>
</evidence>
<evidence type="ECO:0000256" key="12">
    <source>
        <dbReference type="ARBA" id="ARBA00023316"/>
    </source>
</evidence>
<keyword evidence="16" id="KW-1015">Disulfide bond</keyword>
<keyword evidence="9" id="KW-0325">Glycoprotein</keyword>
<evidence type="ECO:0000259" key="18">
    <source>
        <dbReference type="PROSITE" id="PS51762"/>
    </source>
</evidence>
<dbReference type="InterPro" id="IPR013320">
    <property type="entry name" value="ConA-like_dom_sf"/>
</dbReference>
<keyword evidence="6 17" id="KW-0732">Signal</keyword>
<evidence type="ECO:0000256" key="5">
    <source>
        <dbReference type="ARBA" id="ARBA00022679"/>
    </source>
</evidence>
<evidence type="ECO:0000256" key="16">
    <source>
        <dbReference type="PIRSR" id="PIRSR037299-2"/>
    </source>
</evidence>
<reference evidence="19 20" key="2">
    <citation type="submission" date="2015-05" db="EMBL/GenBank/DDBJ databases">
        <title>Distinctive expansion of gene families associated with plant cell wall degradation and secondary metabolism in the genomes of grapevine trunk pathogens.</title>
        <authorList>
            <person name="Lawrence D.P."/>
            <person name="Travadon R."/>
            <person name="Rolshausen P.E."/>
            <person name="Baumgartner K."/>
        </authorList>
    </citation>
    <scope>NUCLEOTIDE SEQUENCE [LARGE SCALE GENOMIC DNA]</scope>
    <source>
        <strain evidence="19">DS831</strain>
    </source>
</reference>
<evidence type="ECO:0000256" key="4">
    <source>
        <dbReference type="ARBA" id="ARBA00022676"/>
    </source>
</evidence>
<dbReference type="PIRSF" id="PIRSF037299">
    <property type="entry name" value="Glycosidase_CRH1_prd"/>
    <property type="match status" value="1"/>
</dbReference>
<evidence type="ECO:0000256" key="15">
    <source>
        <dbReference type="PIRSR" id="PIRSR037299-1"/>
    </source>
</evidence>